<keyword evidence="2" id="KW-1185">Reference proteome</keyword>
<comment type="caution">
    <text evidence="1">The sequence shown here is derived from an EMBL/GenBank/DDBJ whole genome shotgun (WGS) entry which is preliminary data.</text>
</comment>
<proteinExistence type="predicted"/>
<organism evidence="1 2">
    <name type="scientific">Eretmocerus hayati</name>
    <dbReference type="NCBI Taxonomy" id="131215"/>
    <lineage>
        <taxon>Eukaryota</taxon>
        <taxon>Metazoa</taxon>
        <taxon>Ecdysozoa</taxon>
        <taxon>Arthropoda</taxon>
        <taxon>Hexapoda</taxon>
        <taxon>Insecta</taxon>
        <taxon>Pterygota</taxon>
        <taxon>Neoptera</taxon>
        <taxon>Endopterygota</taxon>
        <taxon>Hymenoptera</taxon>
        <taxon>Apocrita</taxon>
        <taxon>Proctotrupomorpha</taxon>
        <taxon>Chalcidoidea</taxon>
        <taxon>Aphelinidae</taxon>
        <taxon>Aphelininae</taxon>
        <taxon>Eretmocerus</taxon>
    </lineage>
</organism>
<gene>
    <name evidence="1" type="ORF">QAD02_020449</name>
</gene>
<dbReference type="EMBL" id="CM056741">
    <property type="protein sequence ID" value="KAJ8684656.1"/>
    <property type="molecule type" value="Genomic_DNA"/>
</dbReference>
<protein>
    <submittedName>
        <fullName evidence="1">Uncharacterized protein</fullName>
    </submittedName>
</protein>
<reference evidence="1" key="1">
    <citation type="submission" date="2023-04" db="EMBL/GenBank/DDBJ databases">
        <title>A chromosome-level genome assembly of the parasitoid wasp Eretmocerus hayati.</title>
        <authorList>
            <person name="Zhong Y."/>
            <person name="Liu S."/>
            <person name="Liu Y."/>
        </authorList>
    </citation>
    <scope>NUCLEOTIDE SEQUENCE</scope>
    <source>
        <strain evidence="1">ZJU_SS_LIU_2023</strain>
    </source>
</reference>
<sequence>MDPDCLQLDDERLLREREEELQESQEIEDSAESLSQLRICESPEHISSNELDTQPEISTSLAPSSPSPHLMSDDGYITRSFTMSPDSEEQAPTRVHERVRSKNSSSDSSGIIREARKRARSKSSSSDSSGSWHGVRHLRCHRRLYFTKEEPVTQKRVE</sequence>
<name>A0ACC2PPC4_9HYME</name>
<evidence type="ECO:0000313" key="1">
    <source>
        <dbReference type="EMBL" id="KAJ8684656.1"/>
    </source>
</evidence>
<accession>A0ACC2PPC4</accession>
<evidence type="ECO:0000313" key="2">
    <source>
        <dbReference type="Proteomes" id="UP001239111"/>
    </source>
</evidence>
<dbReference type="Proteomes" id="UP001239111">
    <property type="component" value="Chromosome 1"/>
</dbReference>